<name>A0A7M7KSJ7_VARDE</name>
<organism evidence="2 3">
    <name type="scientific">Varroa destructor</name>
    <name type="common">Honeybee mite</name>
    <dbReference type="NCBI Taxonomy" id="109461"/>
    <lineage>
        <taxon>Eukaryota</taxon>
        <taxon>Metazoa</taxon>
        <taxon>Ecdysozoa</taxon>
        <taxon>Arthropoda</taxon>
        <taxon>Chelicerata</taxon>
        <taxon>Arachnida</taxon>
        <taxon>Acari</taxon>
        <taxon>Parasitiformes</taxon>
        <taxon>Mesostigmata</taxon>
        <taxon>Gamasina</taxon>
        <taxon>Dermanyssoidea</taxon>
        <taxon>Varroidae</taxon>
        <taxon>Varroa</taxon>
    </lineage>
</organism>
<dbReference type="Pfam" id="PF05811">
    <property type="entry name" value="DUF842"/>
    <property type="match status" value="1"/>
</dbReference>
<dbReference type="InterPro" id="IPR008560">
    <property type="entry name" value="DUF842_euk"/>
</dbReference>
<evidence type="ECO:0000256" key="1">
    <source>
        <dbReference type="ARBA" id="ARBA00009952"/>
    </source>
</evidence>
<dbReference type="InParanoid" id="A0A7M7KSJ7"/>
<dbReference type="Proteomes" id="UP000594260">
    <property type="component" value="Unplaced"/>
</dbReference>
<comment type="similarity">
    <text evidence="1">Belongs to the FAM136 family.</text>
</comment>
<dbReference type="KEGG" id="vde:111254596"/>
<dbReference type="OrthoDB" id="9975421at2759"/>
<protein>
    <recommendedName>
        <fullName evidence="4">Protein FAM136A</fullName>
    </recommendedName>
</protein>
<dbReference type="EnsemblMetazoa" id="XM_022815597">
    <property type="protein sequence ID" value="XP_022671332"/>
    <property type="gene ID" value="LOC111254596"/>
</dbReference>
<reference evidence="2" key="1">
    <citation type="submission" date="2021-01" db="UniProtKB">
        <authorList>
            <consortium name="EnsemblMetazoa"/>
        </authorList>
    </citation>
    <scope>IDENTIFICATION</scope>
</reference>
<dbReference type="RefSeq" id="XP_022671332.1">
    <property type="nucleotide sequence ID" value="XM_022815597.1"/>
</dbReference>
<dbReference type="FunCoup" id="A0A7M7KSJ7">
    <property type="interactions" value="1108"/>
</dbReference>
<dbReference type="OMA" id="QADMHRC"/>
<evidence type="ECO:0008006" key="4">
    <source>
        <dbReference type="Google" id="ProtNLM"/>
    </source>
</evidence>
<dbReference type="PANTHER" id="PTHR21096:SF0">
    <property type="entry name" value="PROTEIN FAM136A"/>
    <property type="match status" value="1"/>
</dbReference>
<accession>A0A7M7KSJ7</accession>
<keyword evidence="3" id="KW-1185">Reference proteome</keyword>
<dbReference type="AlphaFoldDB" id="A0A7M7KSJ7"/>
<proteinExistence type="inferred from homology"/>
<dbReference type="PANTHER" id="PTHR21096">
    <property type="entry name" value="PROTEIN FAM136A"/>
    <property type="match status" value="1"/>
</dbReference>
<evidence type="ECO:0000313" key="3">
    <source>
        <dbReference type="Proteomes" id="UP000594260"/>
    </source>
</evidence>
<evidence type="ECO:0000313" key="2">
    <source>
        <dbReference type="EnsemblMetazoa" id="XP_022671332"/>
    </source>
</evidence>
<sequence length="143" mass="16066">MAEKAGERVRKAMENVITELDKSKLRRMQRDMHLCAAKCCEDSSKSIEGVHHCVEGCGADVGQAQSVVQSELNNLQSKLQRCVMSCQDEIREQMPATASETDADRYRGQFENCVVKCADTNIDSIPAMMRRIKELIDAQISRK</sequence>
<dbReference type="GO" id="GO:0005737">
    <property type="term" value="C:cytoplasm"/>
    <property type="evidence" value="ECO:0007669"/>
    <property type="project" value="TreeGrafter"/>
</dbReference>
<dbReference type="GeneID" id="111254596"/>